<proteinExistence type="predicted"/>
<accession>A0A0F9LGV5</accession>
<protein>
    <submittedName>
        <fullName evidence="1">Uncharacterized protein</fullName>
    </submittedName>
</protein>
<organism evidence="1">
    <name type="scientific">marine sediment metagenome</name>
    <dbReference type="NCBI Taxonomy" id="412755"/>
    <lineage>
        <taxon>unclassified sequences</taxon>
        <taxon>metagenomes</taxon>
        <taxon>ecological metagenomes</taxon>
    </lineage>
</organism>
<comment type="caution">
    <text evidence="1">The sequence shown here is derived from an EMBL/GenBank/DDBJ whole genome shotgun (WGS) entry which is preliminary data.</text>
</comment>
<gene>
    <name evidence="1" type="ORF">LCGC14_1215630</name>
</gene>
<name>A0A0F9LGV5_9ZZZZ</name>
<dbReference type="EMBL" id="LAZR01006356">
    <property type="protein sequence ID" value="KKM92713.1"/>
    <property type="molecule type" value="Genomic_DNA"/>
</dbReference>
<sequence length="93" mass="10502">MITKQERKKIKKILGNEYSPSVAIELNKAGSVNRFGDAYSDGYIRNVFNGYEHPTIERAIYAAVETKLKENLEEKKRREAILEQTKTGAATPA</sequence>
<evidence type="ECO:0000313" key="1">
    <source>
        <dbReference type="EMBL" id="KKM92713.1"/>
    </source>
</evidence>
<reference evidence="1" key="1">
    <citation type="journal article" date="2015" name="Nature">
        <title>Complex archaea that bridge the gap between prokaryotes and eukaryotes.</title>
        <authorList>
            <person name="Spang A."/>
            <person name="Saw J.H."/>
            <person name="Jorgensen S.L."/>
            <person name="Zaremba-Niedzwiedzka K."/>
            <person name="Martijn J."/>
            <person name="Lind A.E."/>
            <person name="van Eijk R."/>
            <person name="Schleper C."/>
            <person name="Guy L."/>
            <person name="Ettema T.J."/>
        </authorList>
    </citation>
    <scope>NUCLEOTIDE SEQUENCE</scope>
</reference>
<dbReference type="AlphaFoldDB" id="A0A0F9LGV5"/>